<organism evidence="1 2">
    <name type="scientific">Catharanthus roseus</name>
    <name type="common">Madagascar periwinkle</name>
    <name type="synonym">Vinca rosea</name>
    <dbReference type="NCBI Taxonomy" id="4058"/>
    <lineage>
        <taxon>Eukaryota</taxon>
        <taxon>Viridiplantae</taxon>
        <taxon>Streptophyta</taxon>
        <taxon>Embryophyta</taxon>
        <taxon>Tracheophyta</taxon>
        <taxon>Spermatophyta</taxon>
        <taxon>Magnoliopsida</taxon>
        <taxon>eudicotyledons</taxon>
        <taxon>Gunneridae</taxon>
        <taxon>Pentapetalae</taxon>
        <taxon>asterids</taxon>
        <taxon>lamiids</taxon>
        <taxon>Gentianales</taxon>
        <taxon>Apocynaceae</taxon>
        <taxon>Rauvolfioideae</taxon>
        <taxon>Vinceae</taxon>
        <taxon>Catharanthinae</taxon>
        <taxon>Catharanthus</taxon>
    </lineage>
</organism>
<evidence type="ECO:0000313" key="2">
    <source>
        <dbReference type="Proteomes" id="UP001060085"/>
    </source>
</evidence>
<evidence type="ECO:0000313" key="1">
    <source>
        <dbReference type="EMBL" id="KAI5667934.1"/>
    </source>
</evidence>
<protein>
    <submittedName>
        <fullName evidence="1">Uncharacterized protein</fullName>
    </submittedName>
</protein>
<keyword evidence="2" id="KW-1185">Reference proteome</keyword>
<comment type="caution">
    <text evidence="1">The sequence shown here is derived from an EMBL/GenBank/DDBJ whole genome shotgun (WGS) entry which is preliminary data.</text>
</comment>
<dbReference type="Proteomes" id="UP001060085">
    <property type="component" value="Linkage Group LG04"/>
</dbReference>
<name>A0ACC0B5L0_CATRO</name>
<accession>A0ACC0B5L0</accession>
<gene>
    <name evidence="1" type="ORF">M9H77_17787</name>
</gene>
<dbReference type="EMBL" id="CM044704">
    <property type="protein sequence ID" value="KAI5667934.1"/>
    <property type="molecule type" value="Genomic_DNA"/>
</dbReference>
<proteinExistence type="predicted"/>
<reference evidence="2" key="1">
    <citation type="journal article" date="2023" name="Nat. Plants">
        <title>Single-cell RNA sequencing provides a high-resolution roadmap for understanding the multicellular compartmentation of specialized metabolism.</title>
        <authorList>
            <person name="Sun S."/>
            <person name="Shen X."/>
            <person name="Li Y."/>
            <person name="Li Y."/>
            <person name="Wang S."/>
            <person name="Li R."/>
            <person name="Zhang H."/>
            <person name="Shen G."/>
            <person name="Guo B."/>
            <person name="Wei J."/>
            <person name="Xu J."/>
            <person name="St-Pierre B."/>
            <person name="Chen S."/>
            <person name="Sun C."/>
        </authorList>
    </citation>
    <scope>NUCLEOTIDE SEQUENCE [LARGE SCALE GENOMIC DNA]</scope>
</reference>
<sequence>MEIDVIEKSEGINLLTHEINFVLVDDSLCLQESCKKLEENDEERKTLMEFKGNCKNTKREQSLCYGKARISRRLELGSKIAENEAKHRFDGNLLWMEGCPAVTDMLKTRWDVLLQQPTMDSRSCLTISGRLQASFGTNNLKPITDGRSRPTVSDRVQQILQKSPRKFSGKNSIELQRHSKRDIEKRKFSRKIVVFSKNYRLTLNFVSFFAYALV</sequence>